<sequence>MYQVLPPGLKELMHEKSRVFISNTMNIVLEPWTRGRGQIEPNSAKPTRQLECFLKCFVSLIRLKNVEKVAPEMFLMLEEWDDILWKTYKRFVMNPGSIPQLFWHSPLPSGSLHRGFGITTGGSHVCNVHLRLLRSFTVAQSHFISAEILDFLQDDGILQYLKCLFPQEWLKPCFHGIG</sequence>
<protein>
    <submittedName>
        <fullName evidence="1">Uncharacterized protein</fullName>
    </submittedName>
</protein>
<evidence type="ECO:0000313" key="2">
    <source>
        <dbReference type="Proteomes" id="UP000655225"/>
    </source>
</evidence>
<dbReference type="Proteomes" id="UP000655225">
    <property type="component" value="Unassembled WGS sequence"/>
</dbReference>
<accession>A0A835CX18</accession>
<proteinExistence type="predicted"/>
<keyword evidence="2" id="KW-1185">Reference proteome</keyword>
<name>A0A835CX18_TETSI</name>
<evidence type="ECO:0000313" key="1">
    <source>
        <dbReference type="EMBL" id="KAF8364923.1"/>
    </source>
</evidence>
<reference evidence="1 2" key="1">
    <citation type="submission" date="2020-04" db="EMBL/GenBank/DDBJ databases">
        <title>Plant Genome Project.</title>
        <authorList>
            <person name="Zhang R.-G."/>
        </authorList>
    </citation>
    <scope>NUCLEOTIDE SEQUENCE [LARGE SCALE GENOMIC DNA]</scope>
    <source>
        <strain evidence="1">YNK0</strain>
        <tissue evidence="1">Leaf</tissue>
    </source>
</reference>
<dbReference type="AlphaFoldDB" id="A0A835CX18"/>
<dbReference type="EMBL" id="JABCRI010001138">
    <property type="protein sequence ID" value="KAF8364923.1"/>
    <property type="molecule type" value="Genomic_DNA"/>
</dbReference>
<dbReference type="OrthoDB" id="10581051at2759"/>
<gene>
    <name evidence="1" type="ORF">HHK36_033097</name>
</gene>
<organism evidence="1 2">
    <name type="scientific">Tetracentron sinense</name>
    <name type="common">Spur-leaf</name>
    <dbReference type="NCBI Taxonomy" id="13715"/>
    <lineage>
        <taxon>Eukaryota</taxon>
        <taxon>Viridiplantae</taxon>
        <taxon>Streptophyta</taxon>
        <taxon>Embryophyta</taxon>
        <taxon>Tracheophyta</taxon>
        <taxon>Spermatophyta</taxon>
        <taxon>Magnoliopsida</taxon>
        <taxon>Trochodendrales</taxon>
        <taxon>Trochodendraceae</taxon>
        <taxon>Tetracentron</taxon>
    </lineage>
</organism>
<comment type="caution">
    <text evidence="1">The sequence shown here is derived from an EMBL/GenBank/DDBJ whole genome shotgun (WGS) entry which is preliminary data.</text>
</comment>